<dbReference type="CDD" id="cd06550">
    <property type="entry name" value="TM_ABC_iron-siderophores_like"/>
    <property type="match status" value="1"/>
</dbReference>
<reference evidence="10" key="1">
    <citation type="journal article" date="2019" name="Int. J. Syst. Evol. Microbiol.">
        <title>The Global Catalogue of Microorganisms (GCM) 10K type strain sequencing project: providing services to taxonomists for standard genome sequencing and annotation.</title>
        <authorList>
            <consortium name="The Broad Institute Genomics Platform"/>
            <consortium name="The Broad Institute Genome Sequencing Center for Infectious Disease"/>
            <person name="Wu L."/>
            <person name="Ma J."/>
        </authorList>
    </citation>
    <scope>NUCLEOTIDE SEQUENCE [LARGE SCALE GENOMIC DNA]</scope>
    <source>
        <strain evidence="10">JCM 17805</strain>
    </source>
</reference>
<dbReference type="SUPFAM" id="SSF81345">
    <property type="entry name" value="ABC transporter involved in vitamin B12 uptake, BtuC"/>
    <property type="match status" value="1"/>
</dbReference>
<evidence type="ECO:0000256" key="5">
    <source>
        <dbReference type="ARBA" id="ARBA00022692"/>
    </source>
</evidence>
<dbReference type="EMBL" id="BAABFL010000024">
    <property type="protein sequence ID" value="GAA4648069.1"/>
    <property type="molecule type" value="Genomic_DNA"/>
</dbReference>
<evidence type="ECO:0000256" key="8">
    <source>
        <dbReference type="SAM" id="Phobius"/>
    </source>
</evidence>
<sequence length="348" mass="36497">MDREKKARLFFTGLLILLPLVMLLSIGTGPIPVSLADTVDILMYRLGIISAEPDRQQQLIVEAIRLPRTLLGVLVGSSLAACGAAMQGLFRNALADPSIIGVSSGAALGAGLGIVLGGTWLVSVTELFQAYTVSVAAFVGGFTSTLLVYRIGTTNQGTSVATMLLAGIAVSALSGAGIGLMNYVADDTMLRNMTFWQMGSLASGNWQTIIMAASCLIPLQLLLISKARGLNALLLGESEARHLGQDVQKLKLQLILITALGVGVAVAVAGMIGFVGLVVPHLVRLSIGPDHRWLLPSSCLLGAMILLVADIIARIVITPAELPIGIVTALLGAPFFISLLWQQRNRIG</sequence>
<feature type="transmembrane region" description="Helical" evidence="8">
    <location>
        <begin position="205"/>
        <end position="224"/>
    </location>
</feature>
<organism evidence="9 10">
    <name type="scientific">Kistimonas scapharcae</name>
    <dbReference type="NCBI Taxonomy" id="1036133"/>
    <lineage>
        <taxon>Bacteria</taxon>
        <taxon>Pseudomonadati</taxon>
        <taxon>Pseudomonadota</taxon>
        <taxon>Gammaproteobacteria</taxon>
        <taxon>Oceanospirillales</taxon>
        <taxon>Endozoicomonadaceae</taxon>
        <taxon>Kistimonas</taxon>
    </lineage>
</organism>
<keyword evidence="4" id="KW-1003">Cell membrane</keyword>
<keyword evidence="6 8" id="KW-1133">Transmembrane helix</keyword>
<gene>
    <name evidence="9" type="ORF">GCM10023116_03330</name>
</gene>
<feature type="transmembrane region" description="Helical" evidence="8">
    <location>
        <begin position="324"/>
        <end position="341"/>
    </location>
</feature>
<dbReference type="InterPro" id="IPR000522">
    <property type="entry name" value="ABC_transptr_permease_BtuC"/>
</dbReference>
<feature type="transmembrane region" description="Helical" evidence="8">
    <location>
        <begin position="293"/>
        <end position="317"/>
    </location>
</feature>
<comment type="caution">
    <text evidence="9">The sequence shown here is derived from an EMBL/GenBank/DDBJ whole genome shotgun (WGS) entry which is preliminary data.</text>
</comment>
<dbReference type="Proteomes" id="UP001500604">
    <property type="component" value="Unassembled WGS sequence"/>
</dbReference>
<dbReference type="RefSeq" id="WP_345193242.1">
    <property type="nucleotide sequence ID" value="NZ_BAABFL010000024.1"/>
</dbReference>
<evidence type="ECO:0000256" key="2">
    <source>
        <dbReference type="ARBA" id="ARBA00007935"/>
    </source>
</evidence>
<evidence type="ECO:0000256" key="4">
    <source>
        <dbReference type="ARBA" id="ARBA00022475"/>
    </source>
</evidence>
<evidence type="ECO:0000313" key="10">
    <source>
        <dbReference type="Proteomes" id="UP001500604"/>
    </source>
</evidence>
<dbReference type="PANTHER" id="PTHR30472:SF25">
    <property type="entry name" value="ABC TRANSPORTER PERMEASE PROTEIN MJ0876-RELATED"/>
    <property type="match status" value="1"/>
</dbReference>
<dbReference type="Pfam" id="PF01032">
    <property type="entry name" value="FecCD"/>
    <property type="match status" value="1"/>
</dbReference>
<evidence type="ECO:0000256" key="3">
    <source>
        <dbReference type="ARBA" id="ARBA00022448"/>
    </source>
</evidence>
<dbReference type="Gene3D" id="1.10.3470.10">
    <property type="entry name" value="ABC transporter involved in vitamin B12 uptake, BtuC"/>
    <property type="match status" value="1"/>
</dbReference>
<comment type="similarity">
    <text evidence="2">Belongs to the binding-protein-dependent transport system permease family. FecCD subfamily.</text>
</comment>
<feature type="transmembrane region" description="Helical" evidence="8">
    <location>
        <begin position="128"/>
        <end position="149"/>
    </location>
</feature>
<feature type="transmembrane region" description="Helical" evidence="8">
    <location>
        <begin position="69"/>
        <end position="90"/>
    </location>
</feature>
<evidence type="ECO:0000256" key="7">
    <source>
        <dbReference type="ARBA" id="ARBA00023136"/>
    </source>
</evidence>
<proteinExistence type="inferred from homology"/>
<dbReference type="InterPro" id="IPR037294">
    <property type="entry name" value="ABC_BtuC-like"/>
</dbReference>
<feature type="transmembrane region" description="Helical" evidence="8">
    <location>
        <begin position="161"/>
        <end position="185"/>
    </location>
</feature>
<feature type="transmembrane region" description="Helical" evidence="8">
    <location>
        <begin position="254"/>
        <end position="281"/>
    </location>
</feature>
<evidence type="ECO:0000256" key="6">
    <source>
        <dbReference type="ARBA" id="ARBA00022989"/>
    </source>
</evidence>
<evidence type="ECO:0000256" key="1">
    <source>
        <dbReference type="ARBA" id="ARBA00004651"/>
    </source>
</evidence>
<keyword evidence="3" id="KW-0813">Transport</keyword>
<keyword evidence="5 8" id="KW-0812">Transmembrane</keyword>
<name>A0ABP8UWC9_9GAMM</name>
<dbReference type="PANTHER" id="PTHR30472">
    <property type="entry name" value="FERRIC ENTEROBACTIN TRANSPORT SYSTEM PERMEASE PROTEIN"/>
    <property type="match status" value="1"/>
</dbReference>
<keyword evidence="7 8" id="KW-0472">Membrane</keyword>
<evidence type="ECO:0000313" key="9">
    <source>
        <dbReference type="EMBL" id="GAA4648069.1"/>
    </source>
</evidence>
<accession>A0ABP8UWC9</accession>
<keyword evidence="10" id="KW-1185">Reference proteome</keyword>
<comment type="subcellular location">
    <subcellularLocation>
        <location evidence="1">Cell membrane</location>
        <topology evidence="1">Multi-pass membrane protein</topology>
    </subcellularLocation>
</comment>
<feature type="transmembrane region" description="Helical" evidence="8">
    <location>
        <begin position="102"/>
        <end position="122"/>
    </location>
</feature>
<protein>
    <submittedName>
        <fullName evidence="9">Iron ABC transporter permease</fullName>
    </submittedName>
</protein>